<dbReference type="CDD" id="cd06445">
    <property type="entry name" value="ATase"/>
    <property type="match status" value="1"/>
</dbReference>
<dbReference type="eggNOG" id="COG0350">
    <property type="taxonomic scope" value="Bacteria"/>
</dbReference>
<dbReference type="InterPro" id="IPR036388">
    <property type="entry name" value="WH-like_DNA-bd_sf"/>
</dbReference>
<evidence type="ECO:0000313" key="11">
    <source>
        <dbReference type="Proteomes" id="UP000198145"/>
    </source>
</evidence>
<accession>A0A246FAU1</accession>
<dbReference type="Pfam" id="PF01035">
    <property type="entry name" value="DNA_binding_1"/>
    <property type="match status" value="1"/>
</dbReference>
<evidence type="ECO:0000259" key="9">
    <source>
        <dbReference type="Pfam" id="PF01035"/>
    </source>
</evidence>
<proteinExistence type="inferred from homology"/>
<dbReference type="Gene3D" id="1.10.10.10">
    <property type="entry name" value="Winged helix-like DNA-binding domain superfamily/Winged helix DNA-binding domain"/>
    <property type="match status" value="1"/>
</dbReference>
<comment type="similarity">
    <text evidence="2">Belongs to the MGMT family.</text>
</comment>
<evidence type="ECO:0000256" key="6">
    <source>
        <dbReference type="ARBA" id="ARBA00022763"/>
    </source>
</evidence>
<dbReference type="SUPFAM" id="SSF46767">
    <property type="entry name" value="Methylated DNA-protein cysteine methyltransferase, C-terminal domain"/>
    <property type="match status" value="1"/>
</dbReference>
<organism evidence="10 11">
    <name type="scientific">Pseudomonas nitroreducens</name>
    <dbReference type="NCBI Taxonomy" id="46680"/>
    <lineage>
        <taxon>Bacteria</taxon>
        <taxon>Pseudomonadati</taxon>
        <taxon>Pseudomonadota</taxon>
        <taxon>Gammaproteobacteria</taxon>
        <taxon>Pseudomonadales</taxon>
        <taxon>Pseudomonadaceae</taxon>
        <taxon>Pseudomonas</taxon>
    </lineage>
</organism>
<protein>
    <recommendedName>
        <fullName evidence="3">methylated-DNA--[protein]-cysteine S-methyltransferase</fullName>
        <ecNumber evidence="3">2.1.1.63</ecNumber>
    </recommendedName>
</protein>
<evidence type="ECO:0000256" key="3">
    <source>
        <dbReference type="ARBA" id="ARBA00011918"/>
    </source>
</evidence>
<evidence type="ECO:0000256" key="4">
    <source>
        <dbReference type="ARBA" id="ARBA00022603"/>
    </source>
</evidence>
<dbReference type="InterPro" id="IPR001497">
    <property type="entry name" value="MethylDNA_cys_MeTrfase_AS"/>
</dbReference>
<name>A0A246FAU1_PSENT</name>
<dbReference type="FunFam" id="1.10.10.10:FF:000214">
    <property type="entry name" value="Methylated-DNA--protein-cysteine methyltransferase"/>
    <property type="match status" value="1"/>
</dbReference>
<sequence length="183" mass="20050">METRLMHYCLIETDLGWFGLAWSPQGITRAYLPGDTVHSLRERFDLLGSETAHWPPFIDEARQLILGYARGEAVSFDSLPLDLSAVSDFHRRVYDDILQLGRGETTTYGEIARRLGDVGLARAVGQAMGSNPIPLIIPCHRVLASGGKTGGFSAPGGSTSKMRMLALEGYEDPQAAQTAFDFF</sequence>
<dbReference type="Proteomes" id="UP000198145">
    <property type="component" value="Unassembled WGS sequence"/>
</dbReference>
<dbReference type="EC" id="2.1.1.63" evidence="3"/>
<feature type="domain" description="Methylated-DNA-[protein]-cysteine S-methyltransferase DNA binding" evidence="9">
    <location>
        <begin position="88"/>
        <end position="169"/>
    </location>
</feature>
<dbReference type="InterPro" id="IPR014048">
    <property type="entry name" value="MethylDNA_cys_MeTrfase_DNA-bd"/>
</dbReference>
<dbReference type="STRING" id="46680.GCA_000807755_02078"/>
<comment type="catalytic activity">
    <reaction evidence="1">
        <text>a 4-O-methyl-thymidine in DNA + L-cysteinyl-[protein] = a thymidine in DNA + S-methyl-L-cysteinyl-[protein]</text>
        <dbReference type="Rhea" id="RHEA:53428"/>
        <dbReference type="Rhea" id="RHEA-COMP:10131"/>
        <dbReference type="Rhea" id="RHEA-COMP:10132"/>
        <dbReference type="Rhea" id="RHEA-COMP:13555"/>
        <dbReference type="Rhea" id="RHEA-COMP:13556"/>
        <dbReference type="ChEBI" id="CHEBI:29950"/>
        <dbReference type="ChEBI" id="CHEBI:82612"/>
        <dbReference type="ChEBI" id="CHEBI:137386"/>
        <dbReference type="ChEBI" id="CHEBI:137387"/>
        <dbReference type="EC" id="2.1.1.63"/>
    </reaction>
</comment>
<gene>
    <name evidence="10" type="ORF">CEG18_11095</name>
</gene>
<evidence type="ECO:0000256" key="1">
    <source>
        <dbReference type="ARBA" id="ARBA00001286"/>
    </source>
</evidence>
<dbReference type="EMBL" id="NJBA01000003">
    <property type="protein sequence ID" value="OWP51391.1"/>
    <property type="molecule type" value="Genomic_DNA"/>
</dbReference>
<keyword evidence="4 10" id="KW-0489">Methyltransferase</keyword>
<dbReference type="PANTHER" id="PTHR10815:SF5">
    <property type="entry name" value="METHYLATED-DNA--PROTEIN-CYSTEINE METHYLTRANSFERASE"/>
    <property type="match status" value="1"/>
</dbReference>
<keyword evidence="7" id="KW-0234">DNA repair</keyword>
<evidence type="ECO:0000256" key="5">
    <source>
        <dbReference type="ARBA" id="ARBA00022679"/>
    </source>
</evidence>
<dbReference type="GO" id="GO:0003908">
    <property type="term" value="F:methylated-DNA-[protein]-cysteine S-methyltransferase activity"/>
    <property type="evidence" value="ECO:0007669"/>
    <property type="project" value="UniProtKB-EC"/>
</dbReference>
<dbReference type="GO" id="GO:0032259">
    <property type="term" value="P:methylation"/>
    <property type="evidence" value="ECO:0007669"/>
    <property type="project" value="UniProtKB-KW"/>
</dbReference>
<evidence type="ECO:0000256" key="7">
    <source>
        <dbReference type="ARBA" id="ARBA00023204"/>
    </source>
</evidence>
<dbReference type="PANTHER" id="PTHR10815">
    <property type="entry name" value="METHYLATED-DNA--PROTEIN-CYSTEINE METHYLTRANSFERASE"/>
    <property type="match status" value="1"/>
</dbReference>
<evidence type="ECO:0000256" key="2">
    <source>
        <dbReference type="ARBA" id="ARBA00008711"/>
    </source>
</evidence>
<comment type="catalytic activity">
    <reaction evidence="8">
        <text>a 6-O-methyl-2'-deoxyguanosine in DNA + L-cysteinyl-[protein] = S-methyl-L-cysteinyl-[protein] + a 2'-deoxyguanosine in DNA</text>
        <dbReference type="Rhea" id="RHEA:24000"/>
        <dbReference type="Rhea" id="RHEA-COMP:10131"/>
        <dbReference type="Rhea" id="RHEA-COMP:10132"/>
        <dbReference type="Rhea" id="RHEA-COMP:11367"/>
        <dbReference type="Rhea" id="RHEA-COMP:11368"/>
        <dbReference type="ChEBI" id="CHEBI:29950"/>
        <dbReference type="ChEBI" id="CHEBI:82612"/>
        <dbReference type="ChEBI" id="CHEBI:85445"/>
        <dbReference type="ChEBI" id="CHEBI:85448"/>
        <dbReference type="EC" id="2.1.1.63"/>
    </reaction>
</comment>
<reference evidence="10 11" key="1">
    <citation type="submission" date="2017-06" db="EMBL/GenBank/DDBJ databases">
        <title>Draft genome of Pseudomonas nitroreducens DF05.</title>
        <authorList>
            <person name="Iyer R."/>
        </authorList>
    </citation>
    <scope>NUCLEOTIDE SEQUENCE [LARGE SCALE GENOMIC DNA]</scope>
    <source>
        <strain evidence="10 11">DF05</strain>
    </source>
</reference>
<dbReference type="InterPro" id="IPR036631">
    <property type="entry name" value="MGMT_N_sf"/>
</dbReference>
<dbReference type="AlphaFoldDB" id="A0A246FAU1"/>
<dbReference type="NCBIfam" id="TIGR00589">
    <property type="entry name" value="ogt"/>
    <property type="match status" value="1"/>
</dbReference>
<evidence type="ECO:0000313" key="10">
    <source>
        <dbReference type="EMBL" id="OWP51391.1"/>
    </source>
</evidence>
<dbReference type="GO" id="GO:0006281">
    <property type="term" value="P:DNA repair"/>
    <property type="evidence" value="ECO:0007669"/>
    <property type="project" value="UniProtKB-KW"/>
</dbReference>
<keyword evidence="5 10" id="KW-0808">Transferase</keyword>
<keyword evidence="6" id="KW-0227">DNA damage</keyword>
<dbReference type="PROSITE" id="PS00374">
    <property type="entry name" value="MGMT"/>
    <property type="match status" value="1"/>
</dbReference>
<evidence type="ECO:0000256" key="8">
    <source>
        <dbReference type="ARBA" id="ARBA00049348"/>
    </source>
</evidence>
<dbReference type="InterPro" id="IPR036217">
    <property type="entry name" value="MethylDNA_cys_MeTrfase_DNAb"/>
</dbReference>
<comment type="caution">
    <text evidence="10">The sequence shown here is derived from an EMBL/GenBank/DDBJ whole genome shotgun (WGS) entry which is preliminary data.</text>
</comment>
<dbReference type="SUPFAM" id="SSF53155">
    <property type="entry name" value="Methylated DNA-protein cysteine methyltransferase domain"/>
    <property type="match status" value="1"/>
</dbReference>